<dbReference type="AlphaFoldDB" id="A0A161IMN0"/>
<evidence type="ECO:0000313" key="2">
    <source>
        <dbReference type="EMBL" id="ANC31880.1"/>
    </source>
</evidence>
<accession>A0A161IMN0</accession>
<keyword evidence="1" id="KW-1133">Transmembrane helix</keyword>
<proteinExistence type="predicted"/>
<keyword evidence="1" id="KW-0472">Membrane</keyword>
<dbReference type="EMBL" id="CP014209">
    <property type="protein sequence ID" value="ANC31880.1"/>
    <property type="molecule type" value="Genomic_DNA"/>
</dbReference>
<evidence type="ECO:0008006" key="4">
    <source>
        <dbReference type="Google" id="ProtNLM"/>
    </source>
</evidence>
<keyword evidence="3" id="KW-1185">Reference proteome</keyword>
<evidence type="ECO:0000256" key="1">
    <source>
        <dbReference type="SAM" id="Phobius"/>
    </source>
</evidence>
<gene>
    <name evidence="2" type="ORF">I598_2340</name>
</gene>
<dbReference type="OrthoDB" id="5244650at2"/>
<reference evidence="2 3" key="1">
    <citation type="submission" date="2016-01" db="EMBL/GenBank/DDBJ databases">
        <title>Complete genome sequence of a soil Actinobacterium, Isoptericola dokdonensis DS-3.</title>
        <authorList>
            <person name="Kwon S.-K."/>
            <person name="Kim J.F."/>
        </authorList>
    </citation>
    <scope>NUCLEOTIDE SEQUENCE [LARGE SCALE GENOMIC DNA]</scope>
    <source>
        <strain evidence="2 3">DS-3</strain>
    </source>
</reference>
<dbReference type="PATRIC" id="fig|1300344.3.peg.2349"/>
<organism evidence="2 3">
    <name type="scientific">Isoptericola dokdonensis DS-3</name>
    <dbReference type="NCBI Taxonomy" id="1300344"/>
    <lineage>
        <taxon>Bacteria</taxon>
        <taxon>Bacillati</taxon>
        <taxon>Actinomycetota</taxon>
        <taxon>Actinomycetes</taxon>
        <taxon>Micrococcales</taxon>
        <taxon>Promicromonosporaceae</taxon>
        <taxon>Isoptericola</taxon>
    </lineage>
</organism>
<evidence type="ECO:0000313" key="3">
    <source>
        <dbReference type="Proteomes" id="UP000076794"/>
    </source>
</evidence>
<feature type="transmembrane region" description="Helical" evidence="1">
    <location>
        <begin position="16"/>
        <end position="37"/>
    </location>
</feature>
<dbReference type="KEGG" id="ido:I598_2340"/>
<dbReference type="STRING" id="1300344.I598_2340"/>
<name>A0A161IMN0_9MICO</name>
<dbReference type="InterPro" id="IPR025329">
    <property type="entry name" value="DUF4235"/>
</dbReference>
<keyword evidence="1" id="KW-0812">Transmembrane</keyword>
<dbReference type="Pfam" id="PF14019">
    <property type="entry name" value="DUF4235"/>
    <property type="match status" value="1"/>
</dbReference>
<sequence length="101" mass="10694">MSGGRVQKSGGKAAKILYQPFGIVGSIVGGIVAGQVFKQVYKRVAPGHPDDAPTPLQSEYRLREILLASLIQGAIFSVTKALVQRGGARAFEKLTGDWPGD</sequence>
<protein>
    <recommendedName>
        <fullName evidence="4">DUF4235 domain-containing protein</fullName>
    </recommendedName>
</protein>
<dbReference type="Proteomes" id="UP000076794">
    <property type="component" value="Chromosome"/>
</dbReference>